<sequence>MTHPHPDDLAGLVLDGSDVDPLVREHVSGCEDCAALVDRLAGVRSTAVESEALVAPPEDVRRRVLAEIAGSSAQVVPLTPPSNRRRALPTWVAGLAAAVALVVGLGLGRLTLDDPAPSPDPRDPATVVAAADLTALDSEQSRGVAEVVRDADAVTLRVEARDLGEEDGFHEVWLINLDGNRMVALGVLGDGESGEFRVPGDLVDEGYRIVDISIEPDDGDPTHSGVSLARGELA</sequence>
<accession>A0A4Q2RWE0</accession>
<evidence type="ECO:0000313" key="5">
    <source>
        <dbReference type="EMBL" id="RYB93417.1"/>
    </source>
</evidence>
<evidence type="ECO:0000313" key="6">
    <source>
        <dbReference type="Proteomes" id="UP000294071"/>
    </source>
</evidence>
<evidence type="ECO:0000256" key="1">
    <source>
        <dbReference type="ARBA" id="ARBA00023015"/>
    </source>
</evidence>
<dbReference type="GO" id="GO:0005886">
    <property type="term" value="C:plasma membrane"/>
    <property type="evidence" value="ECO:0007669"/>
    <property type="project" value="InterPro"/>
</dbReference>
<feature type="domain" description="Anti-sigma K factor RskA C-terminal" evidence="4">
    <location>
        <begin position="95"/>
        <end position="225"/>
    </location>
</feature>
<dbReference type="EMBL" id="SDWT01000001">
    <property type="protein sequence ID" value="RYB93417.1"/>
    <property type="molecule type" value="Genomic_DNA"/>
</dbReference>
<dbReference type="RefSeq" id="WP_129398607.1">
    <property type="nucleotide sequence ID" value="NZ_SDWT01000001.1"/>
</dbReference>
<proteinExistence type="predicted"/>
<keyword evidence="2" id="KW-0804">Transcription</keyword>
<dbReference type="Gene3D" id="1.10.10.1320">
    <property type="entry name" value="Anti-sigma factor, zinc-finger domain"/>
    <property type="match status" value="1"/>
</dbReference>
<keyword evidence="1" id="KW-0805">Transcription regulation</keyword>
<dbReference type="Proteomes" id="UP000294071">
    <property type="component" value="Unassembled WGS sequence"/>
</dbReference>
<feature type="region of interest" description="Disordered" evidence="3">
    <location>
        <begin position="215"/>
        <end position="234"/>
    </location>
</feature>
<gene>
    <name evidence="5" type="ORF">EUA93_02990</name>
</gene>
<comment type="caution">
    <text evidence="5">The sequence shown here is derived from an EMBL/GenBank/DDBJ whole genome shotgun (WGS) entry which is preliminary data.</text>
</comment>
<name>A0A4Q2RWE0_9ACTN</name>
<dbReference type="InterPro" id="IPR041916">
    <property type="entry name" value="Anti_sigma_zinc_sf"/>
</dbReference>
<protein>
    <submittedName>
        <fullName evidence="5">Anti-sigma factor</fullName>
    </submittedName>
</protein>
<dbReference type="OrthoDB" id="4328740at2"/>
<organism evidence="5 6">
    <name type="scientific">Nocardioides oleivorans</name>
    <dbReference type="NCBI Taxonomy" id="273676"/>
    <lineage>
        <taxon>Bacteria</taxon>
        <taxon>Bacillati</taxon>
        <taxon>Actinomycetota</taxon>
        <taxon>Actinomycetes</taxon>
        <taxon>Propionibacteriales</taxon>
        <taxon>Nocardioidaceae</taxon>
        <taxon>Nocardioides</taxon>
    </lineage>
</organism>
<evidence type="ECO:0000256" key="2">
    <source>
        <dbReference type="ARBA" id="ARBA00023163"/>
    </source>
</evidence>
<reference evidence="5 6" key="1">
    <citation type="submission" date="2019-01" db="EMBL/GenBank/DDBJ databases">
        <title>Novel species of Nocardioides.</title>
        <authorList>
            <person name="Liu Q."/>
            <person name="Xin Y.-H."/>
        </authorList>
    </citation>
    <scope>NUCLEOTIDE SEQUENCE [LARGE SCALE GENOMIC DNA]</scope>
    <source>
        <strain evidence="5 6">CGMCC 4.6882</strain>
    </source>
</reference>
<dbReference type="InterPro" id="IPR018764">
    <property type="entry name" value="RskA_C"/>
</dbReference>
<evidence type="ECO:0000256" key="3">
    <source>
        <dbReference type="SAM" id="MobiDB-lite"/>
    </source>
</evidence>
<keyword evidence="6" id="KW-1185">Reference proteome</keyword>
<evidence type="ECO:0000259" key="4">
    <source>
        <dbReference type="Pfam" id="PF10099"/>
    </source>
</evidence>
<dbReference type="AlphaFoldDB" id="A0A4Q2RWE0"/>
<dbReference type="Pfam" id="PF10099">
    <property type="entry name" value="RskA_C"/>
    <property type="match status" value="1"/>
</dbReference>